<dbReference type="GO" id="GO:0001731">
    <property type="term" value="P:formation of translation preinitiation complex"/>
    <property type="evidence" value="ECO:0007669"/>
    <property type="project" value="TreeGrafter"/>
</dbReference>
<accession>A0AA86ND06</accession>
<evidence type="ECO:0000313" key="3">
    <source>
        <dbReference type="EMBL" id="CAI9917477.1"/>
    </source>
</evidence>
<dbReference type="PANTHER" id="PTHR12789">
    <property type="entry name" value="DENSITY-REGULATED PROTEIN HOMOLOG"/>
    <property type="match status" value="1"/>
</dbReference>
<feature type="compositionally biased region" description="Polar residues" evidence="1">
    <location>
        <begin position="93"/>
        <end position="104"/>
    </location>
</feature>
<evidence type="ECO:0000313" key="5">
    <source>
        <dbReference type="Proteomes" id="UP001642409"/>
    </source>
</evidence>
<dbReference type="InterPro" id="IPR050318">
    <property type="entry name" value="DENR/SUI1_TIF"/>
</dbReference>
<protein>
    <submittedName>
        <fullName evidence="3">Translation initiation factor SUI1 family protein</fullName>
    </submittedName>
    <submittedName>
        <fullName evidence="4">Translation_initiation factor SUI1 family protein</fullName>
    </submittedName>
</protein>
<dbReference type="Pfam" id="PF21023">
    <property type="entry name" value="DENR_N"/>
    <property type="match status" value="1"/>
</dbReference>
<feature type="compositionally biased region" description="Low complexity" evidence="1">
    <location>
        <begin position="65"/>
        <end position="76"/>
    </location>
</feature>
<dbReference type="InterPro" id="IPR001950">
    <property type="entry name" value="SUI1"/>
</dbReference>
<dbReference type="EMBL" id="CATOUU010000132">
    <property type="protein sequence ID" value="CAI9917477.1"/>
    <property type="molecule type" value="Genomic_DNA"/>
</dbReference>
<dbReference type="PROSITE" id="PS50296">
    <property type="entry name" value="SUI1"/>
    <property type="match status" value="1"/>
</dbReference>
<dbReference type="Gene3D" id="3.30.780.10">
    <property type="entry name" value="SUI1-like domain"/>
    <property type="match status" value="1"/>
</dbReference>
<dbReference type="AlphaFoldDB" id="A0AA86ND06"/>
<keyword evidence="5" id="KW-1185">Reference proteome</keyword>
<comment type="caution">
    <text evidence="3">The sequence shown here is derived from an EMBL/GenBank/DDBJ whole genome shotgun (WGS) entry which is preliminary data.</text>
</comment>
<dbReference type="GO" id="GO:0002188">
    <property type="term" value="P:translation reinitiation"/>
    <property type="evidence" value="ECO:0007669"/>
    <property type="project" value="TreeGrafter"/>
</dbReference>
<dbReference type="InterPro" id="IPR048517">
    <property type="entry name" value="DENR_N"/>
</dbReference>
<feature type="region of interest" description="Disordered" evidence="1">
    <location>
        <begin position="216"/>
        <end position="243"/>
    </location>
</feature>
<feature type="compositionally biased region" description="Acidic residues" evidence="1">
    <location>
        <begin position="80"/>
        <end position="92"/>
    </location>
</feature>
<reference evidence="3" key="1">
    <citation type="submission" date="2023-06" db="EMBL/GenBank/DDBJ databases">
        <authorList>
            <person name="Kurt Z."/>
        </authorList>
    </citation>
    <scope>NUCLEOTIDE SEQUENCE</scope>
</reference>
<dbReference type="SUPFAM" id="SSF55159">
    <property type="entry name" value="eIF1-like"/>
    <property type="match status" value="1"/>
</dbReference>
<keyword evidence="3" id="KW-0396">Initiation factor</keyword>
<reference evidence="4 5" key="2">
    <citation type="submission" date="2024-07" db="EMBL/GenBank/DDBJ databases">
        <authorList>
            <person name="Akdeniz Z."/>
        </authorList>
    </citation>
    <scope>NUCLEOTIDE SEQUENCE [LARGE SCALE GENOMIC DNA]</scope>
</reference>
<proteinExistence type="predicted"/>
<gene>
    <name evidence="3" type="ORF">HINF_LOCUS5122</name>
    <name evidence="4" type="ORF">HINF_LOCUS57757</name>
</gene>
<dbReference type="GO" id="GO:0003743">
    <property type="term" value="F:translation initiation factor activity"/>
    <property type="evidence" value="ECO:0007669"/>
    <property type="project" value="UniProtKB-KW"/>
</dbReference>
<evidence type="ECO:0000313" key="4">
    <source>
        <dbReference type="EMBL" id="CAL6076577.1"/>
    </source>
</evidence>
<dbReference type="Pfam" id="PF01253">
    <property type="entry name" value="SUI1"/>
    <property type="match status" value="1"/>
</dbReference>
<dbReference type="PANTHER" id="PTHR12789:SF0">
    <property type="entry name" value="DENSITY-REGULATED PROTEIN"/>
    <property type="match status" value="1"/>
</dbReference>
<evidence type="ECO:0000256" key="1">
    <source>
        <dbReference type="SAM" id="MobiDB-lite"/>
    </source>
</evidence>
<dbReference type="InterPro" id="IPR036877">
    <property type="entry name" value="SUI1_dom_sf"/>
</dbReference>
<dbReference type="Proteomes" id="UP001642409">
    <property type="component" value="Unassembled WGS sequence"/>
</dbReference>
<keyword evidence="3" id="KW-0648">Protein biosynthesis</keyword>
<dbReference type="EMBL" id="CAXDID020000320">
    <property type="protein sequence ID" value="CAL6076577.1"/>
    <property type="molecule type" value="Genomic_DNA"/>
</dbReference>
<feature type="domain" description="SUI1" evidence="2">
    <location>
        <begin position="132"/>
        <end position="205"/>
    </location>
</feature>
<sequence length="243" mass="27459">MTHNTVYCDMCGFPVIYCQFRSQAKQKEYGCYAWLLKENPELHKLVYGEQKVDETAQQTVVEAVQQPTEQVQPEVQQDNKDEDGEEDSEGSEQETQPTISNNNLKIDPKLVPPFGLTIKPHLKKKADYIPICQVRLASRGGKKWVTQIWNYVDFPSLNPKDVCSGLAKQFAGAAGITTMPDGSEEIIALQGSFVIECVQYLEKLGIPRDQIFVAQQQKHKGKKKDAKKDKAKAEKEKVKREGK</sequence>
<evidence type="ECO:0000259" key="2">
    <source>
        <dbReference type="PROSITE" id="PS50296"/>
    </source>
</evidence>
<feature type="compositionally biased region" description="Basic and acidic residues" evidence="1">
    <location>
        <begin position="226"/>
        <end position="243"/>
    </location>
</feature>
<dbReference type="GO" id="GO:0003729">
    <property type="term" value="F:mRNA binding"/>
    <property type="evidence" value="ECO:0007669"/>
    <property type="project" value="TreeGrafter"/>
</dbReference>
<organism evidence="3">
    <name type="scientific">Hexamita inflata</name>
    <dbReference type="NCBI Taxonomy" id="28002"/>
    <lineage>
        <taxon>Eukaryota</taxon>
        <taxon>Metamonada</taxon>
        <taxon>Diplomonadida</taxon>
        <taxon>Hexamitidae</taxon>
        <taxon>Hexamitinae</taxon>
        <taxon>Hexamita</taxon>
    </lineage>
</organism>
<feature type="region of interest" description="Disordered" evidence="1">
    <location>
        <begin position="65"/>
        <end position="105"/>
    </location>
</feature>
<name>A0AA86ND06_9EUKA</name>